<evidence type="ECO:0000259" key="1">
    <source>
        <dbReference type="Pfam" id="PF01712"/>
    </source>
</evidence>
<comment type="caution">
    <text evidence="2">The sequence shown here is derived from an EMBL/GenBank/DDBJ whole genome shotgun (WGS) entry which is preliminary data.</text>
</comment>
<accession>A0ABR7K5U1</accession>
<protein>
    <submittedName>
        <fullName evidence="2">Deoxynucleoside kinase</fullName>
    </submittedName>
</protein>
<keyword evidence="2" id="KW-0418">Kinase</keyword>
<sequence length="220" mass="26012">MNNRGVFIAIEGPIGVGKTTLSNILSEHFNYTLLREIVEENPFLSKFYTDIKEYALQTEAFFLFNRIKQLEDTEKNILEKGNGVISDYHIIKNLIFAGITLDNMQFYKYKQMYNIFINDLPQPDIVIYLNSNTDVLMKRIAMRDRSFERQMDRNYIHELRNEYKYYFNPLSIKHNFVGKEPIILEIDNSNLDFLNNENDRKFIIDKVENAINNLGGHFNV</sequence>
<dbReference type="InterPro" id="IPR002624">
    <property type="entry name" value="DCK/DGK"/>
</dbReference>
<dbReference type="Gene3D" id="3.40.50.300">
    <property type="entry name" value="P-loop containing nucleotide triphosphate hydrolases"/>
    <property type="match status" value="1"/>
</dbReference>
<dbReference type="EMBL" id="JACRWD010000005">
    <property type="protein sequence ID" value="MBC6004455.1"/>
    <property type="molecule type" value="Genomic_DNA"/>
</dbReference>
<evidence type="ECO:0000313" key="3">
    <source>
        <dbReference type="Proteomes" id="UP000611796"/>
    </source>
</evidence>
<dbReference type="InterPro" id="IPR031314">
    <property type="entry name" value="DNK_dom"/>
</dbReference>
<dbReference type="CDD" id="cd01673">
    <property type="entry name" value="dNK"/>
    <property type="match status" value="1"/>
</dbReference>
<proteinExistence type="predicted"/>
<dbReference type="PIRSF" id="PIRSF000705">
    <property type="entry name" value="DNK"/>
    <property type="match status" value="1"/>
</dbReference>
<dbReference type="PANTHER" id="PTHR10513">
    <property type="entry name" value="DEOXYNUCLEOSIDE KINASE"/>
    <property type="match status" value="1"/>
</dbReference>
<organism evidence="2 3">
    <name type="scientific">Paeniclostridium hominis</name>
    <dbReference type="NCBI Taxonomy" id="2764329"/>
    <lineage>
        <taxon>Bacteria</taxon>
        <taxon>Bacillati</taxon>
        <taxon>Bacillota</taxon>
        <taxon>Clostridia</taxon>
        <taxon>Peptostreptococcales</taxon>
        <taxon>Peptostreptococcaceae</taxon>
        <taxon>Paeniclostridium</taxon>
    </lineage>
</organism>
<evidence type="ECO:0000313" key="2">
    <source>
        <dbReference type="EMBL" id="MBC6004455.1"/>
    </source>
</evidence>
<keyword evidence="2" id="KW-0808">Transferase</keyword>
<feature type="domain" description="Deoxynucleoside kinase" evidence="1">
    <location>
        <begin position="8"/>
        <end position="211"/>
    </location>
</feature>
<dbReference type="GO" id="GO:0016301">
    <property type="term" value="F:kinase activity"/>
    <property type="evidence" value="ECO:0007669"/>
    <property type="project" value="UniProtKB-KW"/>
</dbReference>
<dbReference type="InterPro" id="IPR027417">
    <property type="entry name" value="P-loop_NTPase"/>
</dbReference>
<dbReference type="Pfam" id="PF01712">
    <property type="entry name" value="dNK"/>
    <property type="match status" value="1"/>
</dbReference>
<dbReference type="RefSeq" id="WP_147547383.1">
    <property type="nucleotide sequence ID" value="NZ_JACRWD010000005.1"/>
</dbReference>
<dbReference type="InterPro" id="IPR050566">
    <property type="entry name" value="Deoxyribonucleoside_kinase"/>
</dbReference>
<name>A0ABR7K5U1_9FIRM</name>
<gene>
    <name evidence="2" type="ORF">H8891_11665</name>
</gene>
<reference evidence="2 3" key="1">
    <citation type="submission" date="2020-08" db="EMBL/GenBank/DDBJ databases">
        <authorList>
            <person name="Liu C."/>
            <person name="Sun Q."/>
        </authorList>
    </citation>
    <scope>NUCLEOTIDE SEQUENCE [LARGE SCALE GENOMIC DNA]</scope>
    <source>
        <strain evidence="2 3">NSJ-45</strain>
    </source>
</reference>
<dbReference type="SUPFAM" id="SSF52540">
    <property type="entry name" value="P-loop containing nucleoside triphosphate hydrolases"/>
    <property type="match status" value="1"/>
</dbReference>
<keyword evidence="3" id="KW-1185">Reference proteome</keyword>
<dbReference type="Proteomes" id="UP000611796">
    <property type="component" value="Unassembled WGS sequence"/>
</dbReference>
<dbReference type="PANTHER" id="PTHR10513:SF46">
    <property type="entry name" value="DEOXYGUANOSINE KINASE"/>
    <property type="match status" value="1"/>
</dbReference>